<dbReference type="RefSeq" id="WP_398712033.1">
    <property type="nucleotide sequence ID" value="NZ_JBIRUI010000015.1"/>
</dbReference>
<evidence type="ECO:0000313" key="2">
    <source>
        <dbReference type="EMBL" id="MFI1717617.1"/>
    </source>
</evidence>
<organism evidence="2 3">
    <name type="scientific">Streptomyces litmocidini</name>
    <dbReference type="NCBI Taxonomy" id="67318"/>
    <lineage>
        <taxon>Bacteria</taxon>
        <taxon>Bacillati</taxon>
        <taxon>Actinomycetota</taxon>
        <taxon>Actinomycetes</taxon>
        <taxon>Kitasatosporales</taxon>
        <taxon>Streptomycetaceae</taxon>
        <taxon>Streptomyces</taxon>
    </lineage>
</organism>
<keyword evidence="3" id="KW-1185">Reference proteome</keyword>
<name>A0ABW7UD81_9ACTN</name>
<proteinExistence type="predicted"/>
<dbReference type="EMBL" id="JBIRUI010000015">
    <property type="protein sequence ID" value="MFI1717617.1"/>
    <property type="molecule type" value="Genomic_DNA"/>
</dbReference>
<sequence length="275" mass="28517">MADEPDNTSIQAKYAEQLAADLAANQAEQATLTVRLSRLKEEEKWLAVTLESLPTSAEGEPTAAAEPVGATVAAAAEPASGTVAAATGAEEAVVPQPRAEKTGGAASVKKAPAKKTTRAKPAAKKAPVRRTSTAEKTPAAEKAVAAEKSVTRKAPAAKKTTAKKTVARKTTAADKAVKPTGPTLGELLRELLVRQPGAPKKVSEISAELKAGHPERATSDQVVRNTLERLVARDGLEKDTRQGIVLYTWPAAQTSAAVAERSKREEPAEAALAGA</sequence>
<evidence type="ECO:0008006" key="4">
    <source>
        <dbReference type="Google" id="ProtNLM"/>
    </source>
</evidence>
<evidence type="ECO:0000313" key="3">
    <source>
        <dbReference type="Proteomes" id="UP001611339"/>
    </source>
</evidence>
<feature type="region of interest" description="Disordered" evidence="1">
    <location>
        <begin position="87"/>
        <end position="182"/>
    </location>
</feature>
<gene>
    <name evidence="2" type="ORF">ACH407_29180</name>
</gene>
<accession>A0ABW7UD81</accession>
<feature type="compositionally biased region" description="Low complexity" evidence="1">
    <location>
        <begin position="129"/>
        <end position="159"/>
    </location>
</feature>
<evidence type="ECO:0000256" key="1">
    <source>
        <dbReference type="SAM" id="MobiDB-lite"/>
    </source>
</evidence>
<dbReference type="Proteomes" id="UP001611339">
    <property type="component" value="Unassembled WGS sequence"/>
</dbReference>
<protein>
    <recommendedName>
        <fullName evidence="4">Regulatory protein</fullName>
    </recommendedName>
</protein>
<feature type="region of interest" description="Disordered" evidence="1">
    <location>
        <begin position="256"/>
        <end position="275"/>
    </location>
</feature>
<feature type="compositionally biased region" description="Basic residues" evidence="1">
    <location>
        <begin position="111"/>
        <end position="128"/>
    </location>
</feature>
<reference evidence="2 3" key="1">
    <citation type="submission" date="2024-10" db="EMBL/GenBank/DDBJ databases">
        <title>The Natural Products Discovery Center: Release of the First 8490 Sequenced Strains for Exploring Actinobacteria Biosynthetic Diversity.</title>
        <authorList>
            <person name="Kalkreuter E."/>
            <person name="Kautsar S.A."/>
            <person name="Yang D."/>
            <person name="Bader C.D."/>
            <person name="Teijaro C.N."/>
            <person name="Fluegel L."/>
            <person name="Davis C.M."/>
            <person name="Simpson J.R."/>
            <person name="Lauterbach L."/>
            <person name="Steele A.D."/>
            <person name="Gui C."/>
            <person name="Meng S."/>
            <person name="Li G."/>
            <person name="Viehrig K."/>
            <person name="Ye F."/>
            <person name="Su P."/>
            <person name="Kiefer A.F."/>
            <person name="Nichols A."/>
            <person name="Cepeda A.J."/>
            <person name="Yan W."/>
            <person name="Fan B."/>
            <person name="Jiang Y."/>
            <person name="Adhikari A."/>
            <person name="Zheng C.-J."/>
            <person name="Schuster L."/>
            <person name="Cowan T.M."/>
            <person name="Smanski M.J."/>
            <person name="Chevrette M.G."/>
            <person name="De Carvalho L.P.S."/>
            <person name="Shen B."/>
        </authorList>
    </citation>
    <scope>NUCLEOTIDE SEQUENCE [LARGE SCALE GENOMIC DNA]</scope>
    <source>
        <strain evidence="2 3">NPDC020602</strain>
    </source>
</reference>
<comment type="caution">
    <text evidence="2">The sequence shown here is derived from an EMBL/GenBank/DDBJ whole genome shotgun (WGS) entry which is preliminary data.</text>
</comment>